<feature type="coiled-coil region" evidence="12">
    <location>
        <begin position="47"/>
        <end position="99"/>
    </location>
</feature>
<dbReference type="GO" id="GO:0032153">
    <property type="term" value="C:cell division site"/>
    <property type="evidence" value="ECO:0007669"/>
    <property type="project" value="TreeGrafter"/>
</dbReference>
<accession>A0A4V7IBE7</accession>
<keyword evidence="4" id="KW-0963">Cytoplasm</keyword>
<dbReference type="InterPro" id="IPR042233">
    <property type="entry name" value="Cell_div_ZapA_N"/>
</dbReference>
<evidence type="ECO:0000256" key="10">
    <source>
        <dbReference type="ARBA" id="ARBA00026068"/>
    </source>
</evidence>
<dbReference type="GO" id="GO:0000917">
    <property type="term" value="P:division septum assembly"/>
    <property type="evidence" value="ECO:0007669"/>
    <property type="project" value="UniProtKB-KW"/>
</dbReference>
<dbReference type="KEGG" id="btre:F542_17150"/>
<evidence type="ECO:0000256" key="1">
    <source>
        <dbReference type="ARBA" id="ARBA00004496"/>
    </source>
</evidence>
<evidence type="ECO:0000256" key="12">
    <source>
        <dbReference type="SAM" id="Coils"/>
    </source>
</evidence>
<comment type="subunit">
    <text evidence="10">Homodimer. Interacts with FtsZ.</text>
</comment>
<evidence type="ECO:0000256" key="4">
    <source>
        <dbReference type="ARBA" id="ARBA00022490"/>
    </source>
</evidence>
<dbReference type="EMBL" id="CP006954">
    <property type="protein sequence ID" value="AHG82430.1"/>
    <property type="molecule type" value="Genomic_DNA"/>
</dbReference>
<dbReference type="GO" id="GO:0000921">
    <property type="term" value="P:septin ring assembly"/>
    <property type="evidence" value="ECO:0007669"/>
    <property type="project" value="TreeGrafter"/>
</dbReference>
<comment type="subcellular location">
    <subcellularLocation>
        <location evidence="1">Cytoplasm</location>
    </subcellularLocation>
</comment>
<comment type="similarity">
    <text evidence="2">Belongs to the ZapA family. Type 1 subfamily.</text>
</comment>
<dbReference type="InterPro" id="IPR036192">
    <property type="entry name" value="Cell_div_ZapA-like_sf"/>
</dbReference>
<dbReference type="Proteomes" id="UP000019091">
    <property type="component" value="Chromosome"/>
</dbReference>
<keyword evidence="5 13" id="KW-0132">Cell division</keyword>
<keyword evidence="7" id="KW-0717">Septation</keyword>
<gene>
    <name evidence="13" type="ORF">F542_17150</name>
</gene>
<evidence type="ECO:0000313" key="14">
    <source>
        <dbReference type="Proteomes" id="UP000019091"/>
    </source>
</evidence>
<evidence type="ECO:0000256" key="6">
    <source>
        <dbReference type="ARBA" id="ARBA00023054"/>
    </source>
</evidence>
<protein>
    <recommendedName>
        <fullName evidence="3">Cell division protein ZapA</fullName>
    </recommendedName>
    <alternativeName>
        <fullName evidence="11">Z ring-associated protein ZapA</fullName>
    </alternativeName>
</protein>
<dbReference type="GO" id="GO:0030428">
    <property type="term" value="C:cell septum"/>
    <property type="evidence" value="ECO:0007669"/>
    <property type="project" value="TreeGrafter"/>
</dbReference>
<dbReference type="GO" id="GO:0043093">
    <property type="term" value="P:FtsZ-dependent cytokinesis"/>
    <property type="evidence" value="ECO:0007669"/>
    <property type="project" value="TreeGrafter"/>
</dbReference>
<keyword evidence="6 12" id="KW-0175">Coiled coil</keyword>
<proteinExistence type="inferred from homology"/>
<comment type="function">
    <text evidence="9">Activator of cell division through the inhibition of FtsZ GTPase activity, therefore promoting FtsZ assembly into bundles of protofilaments necessary for the formation of the division Z ring. It is recruited early at mid-cell but it is not essential for cell division.</text>
</comment>
<dbReference type="SUPFAM" id="SSF102829">
    <property type="entry name" value="Cell division protein ZapA-like"/>
    <property type="match status" value="1"/>
</dbReference>
<dbReference type="Pfam" id="PF05164">
    <property type="entry name" value="ZapA"/>
    <property type="match status" value="1"/>
</dbReference>
<reference evidence="13 14" key="1">
    <citation type="journal article" date="2014" name="Genome Announc.">
        <title>Complete Closed Genome Sequences of Three Bibersteinia trehalosi Nasopharyngeal Isolates from Cattle with Shipping Fever.</title>
        <authorList>
            <person name="Harhay G.P."/>
            <person name="McVey D.S."/>
            <person name="Koren S."/>
            <person name="Phillippy A.M."/>
            <person name="Bono J."/>
            <person name="Harhay D.M."/>
            <person name="Clawson M.L."/>
            <person name="Heaton M.P."/>
            <person name="Chitko-McKown C.G."/>
            <person name="Korlach J."/>
            <person name="Smith T.P."/>
        </authorList>
    </citation>
    <scope>NUCLEOTIDE SEQUENCE [LARGE SCALE GENOMIC DNA]</scope>
    <source>
        <strain evidence="13 14">USDA-ARS-USMARC-188</strain>
    </source>
</reference>
<evidence type="ECO:0000256" key="3">
    <source>
        <dbReference type="ARBA" id="ARBA00015195"/>
    </source>
</evidence>
<evidence type="ECO:0000256" key="7">
    <source>
        <dbReference type="ARBA" id="ARBA00023210"/>
    </source>
</evidence>
<sequence length="132" mass="15060">MFCDLYKGWHNSKNFCFSEDFPTMSKNNIELSLFGQVLRLYCPPEQQESLRASAQRLEEKVGILKEQSGIIQLEKVLSIVALNLNYELEQEQRKNAENKNVLEACIAQLDSSLHKFQSSGDESVSIGQETNE</sequence>
<dbReference type="PANTHER" id="PTHR34981">
    <property type="entry name" value="CELL DIVISION PROTEIN ZAPA"/>
    <property type="match status" value="1"/>
</dbReference>
<dbReference type="AlphaFoldDB" id="A0A4V7IBE7"/>
<keyword evidence="8" id="KW-0131">Cell cycle</keyword>
<dbReference type="InterPro" id="IPR007838">
    <property type="entry name" value="Cell_div_ZapA-like"/>
</dbReference>
<evidence type="ECO:0000256" key="2">
    <source>
        <dbReference type="ARBA" id="ARBA00010074"/>
    </source>
</evidence>
<dbReference type="Gene3D" id="3.30.160.880">
    <property type="entry name" value="Cell division protein ZapA protomer, N-terminal domain"/>
    <property type="match status" value="1"/>
</dbReference>
<evidence type="ECO:0000256" key="9">
    <source>
        <dbReference type="ARBA" id="ARBA00024910"/>
    </source>
</evidence>
<evidence type="ECO:0000256" key="11">
    <source>
        <dbReference type="ARBA" id="ARBA00033158"/>
    </source>
</evidence>
<evidence type="ECO:0000313" key="13">
    <source>
        <dbReference type="EMBL" id="AHG82430.1"/>
    </source>
</evidence>
<evidence type="ECO:0000256" key="5">
    <source>
        <dbReference type="ARBA" id="ARBA00022618"/>
    </source>
</evidence>
<dbReference type="PANTHER" id="PTHR34981:SF1">
    <property type="entry name" value="CELL DIVISION PROTEIN ZAPA"/>
    <property type="match status" value="1"/>
</dbReference>
<name>A0A4V7IBE7_BIBTR</name>
<organism evidence="13 14">
    <name type="scientific">Bibersteinia trehalosi USDA-ARS-USMARC-188</name>
    <dbReference type="NCBI Taxonomy" id="1263829"/>
    <lineage>
        <taxon>Bacteria</taxon>
        <taxon>Pseudomonadati</taxon>
        <taxon>Pseudomonadota</taxon>
        <taxon>Gammaproteobacteria</taxon>
        <taxon>Pasteurellales</taxon>
        <taxon>Pasteurellaceae</taxon>
        <taxon>Bibersteinia</taxon>
    </lineage>
</organism>
<evidence type="ECO:0000256" key="8">
    <source>
        <dbReference type="ARBA" id="ARBA00023306"/>
    </source>
</evidence>
<dbReference type="GO" id="GO:0005829">
    <property type="term" value="C:cytosol"/>
    <property type="evidence" value="ECO:0007669"/>
    <property type="project" value="TreeGrafter"/>
</dbReference>